<reference evidence="2 4" key="2">
    <citation type="submission" date="2018-03" db="EMBL/GenBank/DDBJ databases">
        <title>Genomic Encyclopedia of Archaeal and Bacterial Type Strains, Phase II (KMG-II): from individual species to whole genera.</title>
        <authorList>
            <person name="Goeker M."/>
        </authorList>
    </citation>
    <scope>NUCLEOTIDE SEQUENCE [LARGE SCALE GENOMIC DNA]</scope>
    <source>
        <strain evidence="2 4">DSM 25227</strain>
    </source>
</reference>
<dbReference type="EMBL" id="QGDJ01000016">
    <property type="protein sequence ID" value="PWJ12513.1"/>
    <property type="molecule type" value="Genomic_DNA"/>
</dbReference>
<evidence type="ECO:0000313" key="5">
    <source>
        <dbReference type="Proteomes" id="UP000251571"/>
    </source>
</evidence>
<evidence type="ECO:0000313" key="2">
    <source>
        <dbReference type="EMBL" id="PWJ12513.1"/>
    </source>
</evidence>
<keyword evidence="4" id="KW-1185">Reference proteome</keyword>
<dbReference type="AlphaFoldDB" id="A0A2Y9B381"/>
<dbReference type="CDD" id="cd20301">
    <property type="entry name" value="cupin_ChrR"/>
    <property type="match status" value="1"/>
</dbReference>
<dbReference type="InterPro" id="IPR011051">
    <property type="entry name" value="RmlC_Cupin_sf"/>
</dbReference>
<reference evidence="3 5" key="1">
    <citation type="submission" date="2016-10" db="EMBL/GenBank/DDBJ databases">
        <authorList>
            <person name="Cai Z."/>
        </authorList>
    </citation>
    <scope>NUCLEOTIDE SEQUENCE [LARGE SCALE GENOMIC DNA]</scope>
    <source>
        <strain evidence="3 5">DSM 25227</strain>
    </source>
</reference>
<dbReference type="InterPro" id="IPR025979">
    <property type="entry name" value="ChrR-like_cupin_dom"/>
</dbReference>
<evidence type="ECO:0000313" key="3">
    <source>
        <dbReference type="EMBL" id="SSA50994.1"/>
    </source>
</evidence>
<dbReference type="Proteomes" id="UP000251571">
    <property type="component" value="Unassembled WGS sequence"/>
</dbReference>
<dbReference type="Gene3D" id="1.10.10.1320">
    <property type="entry name" value="Anti-sigma factor, zinc-finger domain"/>
    <property type="match status" value="1"/>
</dbReference>
<dbReference type="InterPro" id="IPR014710">
    <property type="entry name" value="RmlC-like_jellyroll"/>
</dbReference>
<gene>
    <name evidence="2" type="ORF">BCF38_11671</name>
    <name evidence="3" type="ORF">SAMN05421539_11671</name>
</gene>
<sequence length="228" mass="24467">MIEGRSTMERTVTHPIGDELLIGYAAGLLPESYDLMVATAVSLDDDARARLEGFEAMGGALLAEAEVAPLRSDSFDKVMERIMGAGRADTVHVDVKTPRIDATLPQPLRDALGGDVDTLRWRGVGMGVKQIVIPCGDDEATARLLSIPGGQAMPDHGHGGTEITLVLKGAFHDGDLRYARGDIEVADDAVEHMPVADVGEDCICLVVTDAPLRFNKLLPRIAQRFLNI</sequence>
<dbReference type="Proteomes" id="UP000245839">
    <property type="component" value="Unassembled WGS sequence"/>
</dbReference>
<dbReference type="Gene3D" id="2.60.120.10">
    <property type="entry name" value="Jelly Rolls"/>
    <property type="match status" value="1"/>
</dbReference>
<protein>
    <submittedName>
        <fullName evidence="3">Putative transcriptional regulator</fullName>
    </submittedName>
</protein>
<dbReference type="InterPro" id="IPR041916">
    <property type="entry name" value="Anti_sigma_zinc_sf"/>
</dbReference>
<evidence type="ECO:0000313" key="4">
    <source>
        <dbReference type="Proteomes" id="UP000245839"/>
    </source>
</evidence>
<organism evidence="3 5">
    <name type="scientific">Jannaschia seohaensis</name>
    <dbReference type="NCBI Taxonomy" id="475081"/>
    <lineage>
        <taxon>Bacteria</taxon>
        <taxon>Pseudomonadati</taxon>
        <taxon>Pseudomonadota</taxon>
        <taxon>Alphaproteobacteria</taxon>
        <taxon>Rhodobacterales</taxon>
        <taxon>Roseobacteraceae</taxon>
        <taxon>Jannaschia</taxon>
    </lineage>
</organism>
<dbReference type="Pfam" id="PF12973">
    <property type="entry name" value="Cupin_7"/>
    <property type="match status" value="1"/>
</dbReference>
<dbReference type="SUPFAM" id="SSF51182">
    <property type="entry name" value="RmlC-like cupins"/>
    <property type="match status" value="1"/>
</dbReference>
<dbReference type="InterPro" id="IPR012807">
    <property type="entry name" value="Anti-sigma_ChrR"/>
</dbReference>
<dbReference type="EMBL" id="UETC01000016">
    <property type="protein sequence ID" value="SSA50994.1"/>
    <property type="molecule type" value="Genomic_DNA"/>
</dbReference>
<name>A0A2Y9B381_9RHOB</name>
<feature type="domain" description="ChrR-like cupin" evidence="1">
    <location>
        <begin position="115"/>
        <end position="208"/>
    </location>
</feature>
<proteinExistence type="predicted"/>
<accession>A0A2Y9B381</accession>
<evidence type="ECO:0000259" key="1">
    <source>
        <dbReference type="Pfam" id="PF12973"/>
    </source>
</evidence>
<dbReference type="NCBIfam" id="TIGR02451">
    <property type="entry name" value="anti_sig_ChrR"/>
    <property type="match status" value="1"/>
</dbReference>